<feature type="repeat" description="TPR" evidence="1">
    <location>
        <begin position="1003"/>
        <end position="1036"/>
    </location>
</feature>
<dbReference type="PANTHER" id="PTHR35391:SF5">
    <property type="entry name" value="DUF6590 DOMAIN-CONTAINING PROTEIN"/>
    <property type="match status" value="1"/>
</dbReference>
<evidence type="ECO:0000256" key="2">
    <source>
        <dbReference type="SAM" id="MobiDB-lite"/>
    </source>
</evidence>
<proteinExistence type="predicted"/>
<dbReference type="EMBL" id="KL647400">
    <property type="protein sequence ID" value="KEY75147.1"/>
    <property type="molecule type" value="Genomic_DNA"/>
</dbReference>
<dbReference type="OrthoDB" id="20872at2759"/>
<feature type="region of interest" description="Disordered" evidence="2">
    <location>
        <begin position="1062"/>
        <end position="1120"/>
    </location>
</feature>
<dbReference type="InterPro" id="IPR011990">
    <property type="entry name" value="TPR-like_helical_dom_sf"/>
</dbReference>
<evidence type="ECO:0000313" key="4">
    <source>
        <dbReference type="EMBL" id="KEY75147.1"/>
    </source>
</evidence>
<evidence type="ECO:0000259" key="3">
    <source>
        <dbReference type="Pfam" id="PF20233"/>
    </source>
</evidence>
<name>A0A084BC68_STACB</name>
<keyword evidence="5" id="KW-1185">Reference proteome</keyword>
<feature type="region of interest" description="Disordered" evidence="2">
    <location>
        <begin position="1201"/>
        <end position="1230"/>
    </location>
</feature>
<sequence length="1439" mass="162745">MVLSIADQSIAGLTAECERRFDLCSPRDDVMEHDWVVNRRVDFSLWIDMMGASAAGRASLDARLESRPREAALTKSMLSRFLNYLDRLEKATSASAFGDAKRDVDSVIENLTILAVAIRSTGRVSRFRKADARLDRAVVHEFEQYLEFMVLISPFLEDNLRDPELRQLHKDKPLWWGEAIKGRLSILQQRLIEANVVRRNRFIYAQRHSRKLAVRSKFPPLLVDQQVKNAELSLEQEANVIEGRETMVNPQDVTMESPFKNILQKAPALSATSASALEQSNIIARFQRKQKVPMANSQITSIAGTMEYPKLSYPAQAPSHLSPLMAEKCPCCCEPLPEDVFQSHREWEYAHLTYILGILCSQVNRKHLVQDVQPYTCFAENCPTPTVLYATTRDLEIHLQQQHKNRRICQLCDFSQARNFEDLEKLIQHVQEQHEDTFPQELYDDIELWPTTLWYGLSSCPLCHSSGPTDDPILIEHVLKHIHWFSLLSLPWSDSQIQICTDFVPEYTDHGAMQKCLGELELPTEAQLDRAQTAVVAPGISHMNTELLVSSGYFSNTSYFAVSATGRGSRPATPDTILGEGFSASSRETNRSEFIVPYPRSFAFKKQGRALDLLGRLKIPGAKSSSGQKQLMACLHGLSDITNTYTVLEFAYAIHDSYPEMNIFWLRGDSMDAFSKSLSRIALKCNILGATVDLDTDALSLMRSWLGDESHGRWVVIIDSCNENLIQCMVEQLPECVHGAIIFTTRQAYQLNRPNSDHDTIYVEAIQSGTIAELLRNTLLTRPHDEKTLQSVLVHLGRDHLRLSFILAFIRTYKMSADDFFLLIGDRHSLSSDLLVKGMTFLLNDVHLCESLEETWGNSLARIRQSRASACHLLSLLSVLSSTPIPYSLFQAYMKKEHKVDEADFDSDLRFLEKSGLLSITQTTSVSLILHSAIQWAIRKWLASEGKLEEVTKEAIITISEALPSIWGSSGQESIHSRLVPHAVAVLDHSRAQCGLGPMPQQASLYFSLAHYLFEEGELNDAARYCQEALDMNEYIWGSDHPSTVHISTKLAKIREIQEDLHKLTESKTKRQPRTPSEPIKEVRISRKSMDKKVHLPAEHPGSIFDQVREQETRSERTSRGTKRWSGWVYDGSTYRYYRYRKTSHGLLMFLPATIKNQTGPNYTISQSKGWEQSQERGDIRLECSDDEVQQDATEAYAGVDYSENGPASTFPSRGAIEDANSSPSMGKGKGKVVYEPHLDPYSSQTSPVIPFEAQHRYRVEPSARFQPGEIFKVLWAPPQLEAGTSSSMICENGRDSFERPLAWWVGFRRFVVVTSQDGHSRCVPIYTYGGMGCTKRGTRAASHGIIFAHRRPRLIQGEPKLGFRPVKAHMVEEGETLSRGSRIKYSALTTVEHKVSVLSIGRIASDADRKFFSEAVNSCWVKKNHKENQHEEEEEEGI</sequence>
<protein>
    <recommendedName>
        <fullName evidence="3">DUF6590 domain-containing protein</fullName>
    </recommendedName>
</protein>
<feature type="compositionally biased region" description="Basic and acidic residues" evidence="2">
    <location>
        <begin position="1107"/>
        <end position="1119"/>
    </location>
</feature>
<dbReference type="SUPFAM" id="SSF48452">
    <property type="entry name" value="TPR-like"/>
    <property type="match status" value="1"/>
</dbReference>
<dbReference type="Pfam" id="PF20233">
    <property type="entry name" value="DUF6590"/>
    <property type="match status" value="1"/>
</dbReference>
<evidence type="ECO:0000313" key="5">
    <source>
        <dbReference type="Proteomes" id="UP000028045"/>
    </source>
</evidence>
<dbReference type="HOGENOM" id="CLU_251908_0_0_1"/>
<feature type="compositionally biased region" description="Basic and acidic residues" evidence="2">
    <location>
        <begin position="1079"/>
        <end position="1098"/>
    </location>
</feature>
<accession>A0A084BC68</accession>
<keyword evidence="1" id="KW-0802">TPR repeat</keyword>
<dbReference type="Proteomes" id="UP000028045">
    <property type="component" value="Unassembled WGS sequence"/>
</dbReference>
<dbReference type="InterPro" id="IPR019734">
    <property type="entry name" value="TPR_rpt"/>
</dbReference>
<dbReference type="PANTHER" id="PTHR35391">
    <property type="entry name" value="C2H2-TYPE DOMAIN-CONTAINING PROTEIN-RELATED"/>
    <property type="match status" value="1"/>
</dbReference>
<dbReference type="InterPro" id="IPR046497">
    <property type="entry name" value="DUF6590"/>
</dbReference>
<dbReference type="Gene3D" id="1.25.40.10">
    <property type="entry name" value="Tetratricopeptide repeat domain"/>
    <property type="match status" value="1"/>
</dbReference>
<evidence type="ECO:0000256" key="1">
    <source>
        <dbReference type="PROSITE-ProRule" id="PRU00339"/>
    </source>
</evidence>
<reference evidence="4 5" key="1">
    <citation type="journal article" date="2014" name="BMC Genomics">
        <title>Comparative genome sequencing reveals chemotype-specific gene clusters in the toxigenic black mold Stachybotrys.</title>
        <authorList>
            <person name="Semeiks J."/>
            <person name="Borek D."/>
            <person name="Otwinowski Z."/>
            <person name="Grishin N.V."/>
        </authorList>
    </citation>
    <scope>NUCLEOTIDE SEQUENCE [LARGE SCALE GENOMIC DNA]</scope>
    <source>
        <strain evidence="5">CBS 109288 / IBT 7711</strain>
    </source>
</reference>
<organism evidence="4 5">
    <name type="scientific">Stachybotrys chartarum (strain CBS 109288 / IBT 7711)</name>
    <name type="common">Toxic black mold</name>
    <name type="synonym">Stilbospora chartarum</name>
    <dbReference type="NCBI Taxonomy" id="1280523"/>
    <lineage>
        <taxon>Eukaryota</taxon>
        <taxon>Fungi</taxon>
        <taxon>Dikarya</taxon>
        <taxon>Ascomycota</taxon>
        <taxon>Pezizomycotina</taxon>
        <taxon>Sordariomycetes</taxon>
        <taxon>Hypocreomycetidae</taxon>
        <taxon>Hypocreales</taxon>
        <taxon>Stachybotryaceae</taxon>
        <taxon>Stachybotrys</taxon>
    </lineage>
</organism>
<feature type="domain" description="DUF6590" evidence="3">
    <location>
        <begin position="1264"/>
        <end position="1408"/>
    </location>
</feature>
<gene>
    <name evidence="4" type="ORF">S7711_01597</name>
</gene>
<dbReference type="PROSITE" id="PS50005">
    <property type="entry name" value="TPR"/>
    <property type="match status" value="1"/>
</dbReference>